<dbReference type="Proteomes" id="UP000217895">
    <property type="component" value="Chromosome"/>
</dbReference>
<keyword evidence="4" id="KW-0808">Transferase</keyword>
<feature type="transmembrane region" description="Helical" evidence="8">
    <location>
        <begin position="75"/>
        <end position="93"/>
    </location>
</feature>
<dbReference type="InterPro" id="IPR050297">
    <property type="entry name" value="LipidA_mod_glycosyltrf_83"/>
</dbReference>
<keyword evidence="7 8" id="KW-0472">Membrane</keyword>
<evidence type="ECO:0000256" key="3">
    <source>
        <dbReference type="ARBA" id="ARBA00022676"/>
    </source>
</evidence>
<feature type="transmembrane region" description="Helical" evidence="8">
    <location>
        <begin position="160"/>
        <end position="190"/>
    </location>
</feature>
<dbReference type="GO" id="GO:0009103">
    <property type="term" value="P:lipopolysaccharide biosynthetic process"/>
    <property type="evidence" value="ECO:0007669"/>
    <property type="project" value="UniProtKB-ARBA"/>
</dbReference>
<evidence type="ECO:0000256" key="8">
    <source>
        <dbReference type="SAM" id="Phobius"/>
    </source>
</evidence>
<keyword evidence="11" id="KW-1185">Reference proteome</keyword>
<evidence type="ECO:0000313" key="11">
    <source>
        <dbReference type="Proteomes" id="UP000217895"/>
    </source>
</evidence>
<feature type="domain" description="Glycosyltransferase RgtA/B/C/D-like" evidence="9">
    <location>
        <begin position="53"/>
        <end position="220"/>
    </location>
</feature>
<gene>
    <name evidence="10" type="ORF">NIES2135_13650</name>
</gene>
<dbReference type="Pfam" id="PF13231">
    <property type="entry name" value="PMT_2"/>
    <property type="match status" value="1"/>
</dbReference>
<accession>A0A1Z4JCZ4</accession>
<evidence type="ECO:0000256" key="5">
    <source>
        <dbReference type="ARBA" id="ARBA00022692"/>
    </source>
</evidence>
<keyword evidence="5 8" id="KW-0812">Transmembrane</keyword>
<feature type="transmembrane region" description="Helical" evidence="8">
    <location>
        <begin position="202"/>
        <end position="222"/>
    </location>
</feature>
<dbReference type="PANTHER" id="PTHR33908">
    <property type="entry name" value="MANNOSYLTRANSFERASE YKCB-RELATED"/>
    <property type="match status" value="1"/>
</dbReference>
<keyword evidence="6 8" id="KW-1133">Transmembrane helix</keyword>
<keyword evidence="2" id="KW-1003">Cell membrane</keyword>
<comment type="subcellular location">
    <subcellularLocation>
        <location evidence="1">Cell membrane</location>
        <topology evidence="1">Multi-pass membrane protein</topology>
    </subcellularLocation>
</comment>
<evidence type="ECO:0000313" key="10">
    <source>
        <dbReference type="EMBL" id="BAY54548.1"/>
    </source>
</evidence>
<evidence type="ECO:0000256" key="4">
    <source>
        <dbReference type="ARBA" id="ARBA00022679"/>
    </source>
</evidence>
<proteinExistence type="predicted"/>
<name>A0A1Z4JCZ4_LEPBY</name>
<dbReference type="GO" id="GO:0005886">
    <property type="term" value="C:plasma membrane"/>
    <property type="evidence" value="ECO:0007669"/>
    <property type="project" value="UniProtKB-SubCell"/>
</dbReference>
<feature type="transmembrane region" description="Helical" evidence="8">
    <location>
        <begin position="130"/>
        <end position="148"/>
    </location>
</feature>
<dbReference type="PANTHER" id="PTHR33908:SF11">
    <property type="entry name" value="MEMBRANE PROTEIN"/>
    <property type="match status" value="1"/>
</dbReference>
<keyword evidence="3" id="KW-0328">Glycosyltransferase</keyword>
<dbReference type="GO" id="GO:0016763">
    <property type="term" value="F:pentosyltransferase activity"/>
    <property type="evidence" value="ECO:0007669"/>
    <property type="project" value="TreeGrafter"/>
</dbReference>
<evidence type="ECO:0000256" key="1">
    <source>
        <dbReference type="ARBA" id="ARBA00004651"/>
    </source>
</evidence>
<feature type="transmembrane region" description="Helical" evidence="8">
    <location>
        <begin position="12"/>
        <end position="31"/>
    </location>
</feature>
<evidence type="ECO:0000259" key="9">
    <source>
        <dbReference type="Pfam" id="PF13231"/>
    </source>
</evidence>
<feature type="transmembrane region" description="Helical" evidence="8">
    <location>
        <begin position="289"/>
        <end position="308"/>
    </location>
</feature>
<sequence>MQKWWSDQTLQKVVWILLAGFLFRSFIAFWLPPGFDEAYYYLYTLHPALSYFDHPPLVALVTAIGIWLTGDVSQFSIRVGSLLLFPATLYFLYRATVQLFSVRVGLITLAIASVIPIFQLGFGTFTLPDSPLMFFWALTLWVGAIEFFPKQSEYQPTYRVALIGLLVGLACLGKYHGFLLGFGLLGFCITSRKHWVVFRSPWTILSFVLFLAAFSPVLYWNAQHDWVSFRFQSDRSIPDRAYNPLQALNVAMMAALYLFPTFGLPLWFVSIREIVSVLKSGFTKSIHSFILWNSAPVFLIFTFIGGYQQILPGWTMPGFFSVTPLLGAYAAHWQPKILRRWLNGSTIAIGTLLLIALSHIAIGTLQKPGQFSFMGGVVPPQEDASIQLIDVGQLRREFSKSPQLLAALKDADFMFSNRFHLAGHMAMALTPIYGTPITCFDKRDMRGFAFWSTPTQWIGGDALYLTSNDFQTKRDSSVEFSPYFQTFTKLGEVSLRRGGVIVDRIHVFQGKNLLKPFPRPKE</sequence>
<feature type="transmembrane region" description="Helical" evidence="8">
    <location>
        <begin position="99"/>
        <end position="118"/>
    </location>
</feature>
<dbReference type="AlphaFoldDB" id="A0A1Z4JCZ4"/>
<organism evidence="10 11">
    <name type="scientific">Leptolyngbya boryana NIES-2135</name>
    <dbReference type="NCBI Taxonomy" id="1973484"/>
    <lineage>
        <taxon>Bacteria</taxon>
        <taxon>Bacillati</taxon>
        <taxon>Cyanobacteriota</taxon>
        <taxon>Cyanophyceae</taxon>
        <taxon>Leptolyngbyales</taxon>
        <taxon>Leptolyngbyaceae</taxon>
        <taxon>Leptolyngbya group</taxon>
        <taxon>Leptolyngbya</taxon>
    </lineage>
</organism>
<protein>
    <recommendedName>
        <fullName evidence="9">Glycosyltransferase RgtA/B/C/D-like domain-containing protein</fullName>
    </recommendedName>
</protein>
<evidence type="ECO:0000256" key="2">
    <source>
        <dbReference type="ARBA" id="ARBA00022475"/>
    </source>
</evidence>
<evidence type="ECO:0000256" key="6">
    <source>
        <dbReference type="ARBA" id="ARBA00022989"/>
    </source>
</evidence>
<evidence type="ECO:0000256" key="7">
    <source>
        <dbReference type="ARBA" id="ARBA00023136"/>
    </source>
</evidence>
<reference evidence="10 11" key="1">
    <citation type="submission" date="2017-06" db="EMBL/GenBank/DDBJ databases">
        <title>Genome sequencing of cyanobaciteial culture collection at National Institute for Environmental Studies (NIES).</title>
        <authorList>
            <person name="Hirose Y."/>
            <person name="Shimura Y."/>
            <person name="Fujisawa T."/>
            <person name="Nakamura Y."/>
            <person name="Kawachi M."/>
        </authorList>
    </citation>
    <scope>NUCLEOTIDE SEQUENCE [LARGE SCALE GENOMIC DNA]</scope>
    <source>
        <strain evidence="10 11">NIES-2135</strain>
    </source>
</reference>
<dbReference type="EMBL" id="AP018203">
    <property type="protein sequence ID" value="BAY54548.1"/>
    <property type="molecule type" value="Genomic_DNA"/>
</dbReference>
<feature type="transmembrane region" description="Helical" evidence="8">
    <location>
        <begin position="345"/>
        <end position="365"/>
    </location>
</feature>
<dbReference type="InterPro" id="IPR038731">
    <property type="entry name" value="RgtA/B/C-like"/>
</dbReference>
<feature type="transmembrane region" description="Helical" evidence="8">
    <location>
        <begin position="247"/>
        <end position="269"/>
    </location>
</feature>